<evidence type="ECO:0000313" key="10">
    <source>
        <dbReference type="EMBL" id="KAA1038434.1"/>
    </source>
</evidence>
<dbReference type="AlphaFoldDB" id="A0A9Q9BS62"/>
<keyword evidence="6 8" id="KW-0717">Septation</keyword>
<evidence type="ECO:0000313" key="13">
    <source>
        <dbReference type="Proteomes" id="UP001057381"/>
    </source>
</evidence>
<dbReference type="OrthoDB" id="1654473at2"/>
<evidence type="ECO:0000313" key="11">
    <source>
        <dbReference type="EMBL" id="UTH13179.1"/>
    </source>
</evidence>
<proteinExistence type="inferred from homology"/>
<keyword evidence="1 8" id="KW-0132">Cell division</keyword>
<keyword evidence="5 8" id="KW-0472">Membrane</keyword>
<dbReference type="InterPro" id="IPR010379">
    <property type="entry name" value="EzrA"/>
</dbReference>
<reference evidence="10 12" key="1">
    <citation type="submission" date="2019-09" db="EMBL/GenBank/DDBJ databases">
        <authorList>
            <person name="Mazhar S."/>
            <person name="Altermann E."/>
            <person name="Hill C."/>
            <person name="Mcauliffe O."/>
        </authorList>
    </citation>
    <scope>NUCLEOTIDE SEQUENCE [LARGE SCALE GENOMIC DNA]</scope>
    <source>
        <strain evidence="10 12">ATCC 51831</strain>
    </source>
</reference>
<keyword evidence="4 8" id="KW-0175">Coiled coil</keyword>
<comment type="similarity">
    <text evidence="8">Belongs to the EzrA family.</text>
</comment>
<evidence type="ECO:0000256" key="1">
    <source>
        <dbReference type="ARBA" id="ARBA00022618"/>
    </source>
</evidence>
<keyword evidence="8" id="KW-1003">Cell membrane</keyword>
<name>A0A9Q9BS62_9STAP</name>
<sequence length="566" mass="66304">MTLYIIVLVVILLLIAVGILFYKRNQKRAALEQVEARKEEVKALPFQDQLVKVKQLTVKGEAGMRFEKWKREWQTVLTEDIKAVELTINDADEALDKFKFSLSEDKVNESHQILDQIEKKYSNVTTDISSYVGGAKADQMKYEDCRTIYREAKRDVLANRHQYGEAAKPLEDNIELFAPRIEEYVQYANEGNYDTAHLQITELHEQMTRLKEDMDEIPLLIRDVQKELPGQFQDVRYGCRDLKVEGYNLDHVKVDSSLQTLKGKLNLVEPLIARLQLDEAEELIGEINTALDEMLELVEIEVKAKNNVEKSREIITDELFYAKDMNYTLRTEIEYVKENYHINEEDIQKVRQYDNEIQSLIGIYDEILSEMAKSAVRYSEVEDNLQYIKDHVAVINDNQEKIQHHLTALREYEREAQQHTLKIQSRKEEVFRRLLASNLSSVPERFIIMKNEIDVETREVHGLFNKRPMNVEYVRDKVNKVLVAMNTFEQEAFDVLDNARYAEALIQYGNRYRKDRSDVNKDLNEAERLFSNNRYKRAVEIAEAAIERVEPGATEKIEQRVHQLND</sequence>
<evidence type="ECO:0000256" key="6">
    <source>
        <dbReference type="ARBA" id="ARBA00023210"/>
    </source>
</evidence>
<evidence type="ECO:0000256" key="9">
    <source>
        <dbReference type="SAM" id="Phobius"/>
    </source>
</evidence>
<keyword evidence="3 8" id="KW-1133">Transmembrane helix</keyword>
<keyword evidence="2 8" id="KW-0812">Transmembrane</keyword>
<dbReference type="Proteomes" id="UP001057381">
    <property type="component" value="Chromosome"/>
</dbReference>
<evidence type="ECO:0000256" key="8">
    <source>
        <dbReference type="HAMAP-Rule" id="MF_00728"/>
    </source>
</evidence>
<protein>
    <recommendedName>
        <fullName evidence="8">Septation ring formation regulator EzrA</fullName>
    </recommendedName>
</protein>
<evidence type="ECO:0000256" key="7">
    <source>
        <dbReference type="ARBA" id="ARBA00023306"/>
    </source>
</evidence>
<evidence type="ECO:0000256" key="3">
    <source>
        <dbReference type="ARBA" id="ARBA00022989"/>
    </source>
</evidence>
<gene>
    <name evidence="8 11" type="primary">ezrA</name>
    <name evidence="10" type="ORF">ERX35_008795</name>
    <name evidence="11" type="ORF">KFV11_07865</name>
</gene>
<evidence type="ECO:0000256" key="4">
    <source>
        <dbReference type="ARBA" id="ARBA00023054"/>
    </source>
</evidence>
<dbReference type="KEGG" id="mequ:KFV11_07865"/>
<dbReference type="GO" id="GO:0005940">
    <property type="term" value="C:septin ring"/>
    <property type="evidence" value="ECO:0007669"/>
    <property type="project" value="InterPro"/>
</dbReference>
<evidence type="ECO:0000256" key="5">
    <source>
        <dbReference type="ARBA" id="ARBA00023136"/>
    </source>
</evidence>
<evidence type="ECO:0000313" key="12">
    <source>
        <dbReference type="Proteomes" id="UP000295735"/>
    </source>
</evidence>
<dbReference type="GO" id="GO:0000917">
    <property type="term" value="P:division septum assembly"/>
    <property type="evidence" value="ECO:0007669"/>
    <property type="project" value="UniProtKB-KW"/>
</dbReference>
<feature type="transmembrane region" description="Helical" evidence="9">
    <location>
        <begin position="6"/>
        <end position="22"/>
    </location>
</feature>
<dbReference type="GO" id="GO:0000921">
    <property type="term" value="P:septin ring assembly"/>
    <property type="evidence" value="ECO:0007669"/>
    <property type="project" value="InterPro"/>
</dbReference>
<keyword evidence="7 8" id="KW-0131">Cell cycle</keyword>
<dbReference type="HAMAP" id="MF_00728">
    <property type="entry name" value="EzrA"/>
    <property type="match status" value="1"/>
</dbReference>
<evidence type="ECO:0000256" key="2">
    <source>
        <dbReference type="ARBA" id="ARBA00022692"/>
    </source>
</evidence>
<feature type="coiled-coil region" evidence="8">
    <location>
        <begin position="395"/>
        <end position="429"/>
    </location>
</feature>
<dbReference type="EMBL" id="SCWC02000006">
    <property type="protein sequence ID" value="KAA1038434.1"/>
    <property type="molecule type" value="Genomic_DNA"/>
</dbReference>
<dbReference type="RefSeq" id="WP_149459529.1">
    <property type="nucleotide sequence ID" value="NZ_CP073809.1"/>
</dbReference>
<feature type="topological domain" description="Extracellular" evidence="8">
    <location>
        <begin position="1"/>
        <end position="4"/>
    </location>
</feature>
<comment type="subcellular location">
    <subcellularLocation>
        <location evidence="8">Cell membrane</location>
        <topology evidence="8">Single-pass membrane protein</topology>
    </subcellularLocation>
    <text evidence="8">Colocalized with FtsZ to the nascent septal site.</text>
</comment>
<dbReference type="GO" id="GO:0005886">
    <property type="term" value="C:plasma membrane"/>
    <property type="evidence" value="ECO:0007669"/>
    <property type="project" value="UniProtKB-SubCell"/>
</dbReference>
<dbReference type="Pfam" id="PF06160">
    <property type="entry name" value="EzrA"/>
    <property type="match status" value="1"/>
</dbReference>
<dbReference type="NCBIfam" id="NF003412">
    <property type="entry name" value="PRK04778.1-6"/>
    <property type="match status" value="1"/>
</dbReference>
<organism evidence="11 13">
    <name type="scientific">Macrococcus equipercicus</name>
    <dbReference type="NCBI Taxonomy" id="69967"/>
    <lineage>
        <taxon>Bacteria</taxon>
        <taxon>Bacillati</taxon>
        <taxon>Bacillota</taxon>
        <taxon>Bacilli</taxon>
        <taxon>Bacillales</taxon>
        <taxon>Staphylococcaceae</taxon>
        <taxon>Macrococcus</taxon>
    </lineage>
</organism>
<reference evidence="11" key="2">
    <citation type="submission" date="2021-04" db="EMBL/GenBank/DDBJ databases">
        <title>Complete Genome Sequences of Macrococcus spp. from dog and cattle.</title>
        <authorList>
            <person name="Schwendener S."/>
            <person name="Perreten V."/>
        </authorList>
    </citation>
    <scope>NUCLEOTIDE SEQUENCE</scope>
    <source>
        <strain evidence="11">Epi0143-OL</strain>
    </source>
</reference>
<accession>A0A9Q9BS62</accession>
<dbReference type="Proteomes" id="UP000295735">
    <property type="component" value="Unassembled WGS sequence"/>
</dbReference>
<comment type="function">
    <text evidence="8">Negative regulator of FtsZ ring formation; modulates the frequency and position of FtsZ ring formation. Inhibits FtsZ ring formation at polar sites. Interacts either with FtsZ or with one of its binding partners to promote depolymerization.</text>
</comment>
<feature type="topological domain" description="Cytoplasmic" evidence="8">
    <location>
        <begin position="24"/>
        <end position="566"/>
    </location>
</feature>
<keyword evidence="12" id="KW-1185">Reference proteome</keyword>
<dbReference type="EMBL" id="CP073809">
    <property type="protein sequence ID" value="UTH13179.1"/>
    <property type="molecule type" value="Genomic_DNA"/>
</dbReference>